<evidence type="ECO:0000259" key="8">
    <source>
        <dbReference type="Pfam" id="PF09335"/>
    </source>
</evidence>
<keyword evidence="4 7" id="KW-0812">Transmembrane</keyword>
<dbReference type="PANTHER" id="PTHR42709:SF6">
    <property type="entry name" value="UNDECAPRENYL PHOSPHATE TRANSPORTER A"/>
    <property type="match status" value="1"/>
</dbReference>
<dbReference type="EMBL" id="JAUSQZ010000001">
    <property type="protein sequence ID" value="MDP9827949.1"/>
    <property type="molecule type" value="Genomic_DNA"/>
</dbReference>
<keyword evidence="6 7" id="KW-0472">Membrane</keyword>
<evidence type="ECO:0000313" key="9">
    <source>
        <dbReference type="EMBL" id="MDP9827949.1"/>
    </source>
</evidence>
<dbReference type="Proteomes" id="UP001235712">
    <property type="component" value="Unassembled WGS sequence"/>
</dbReference>
<evidence type="ECO:0000256" key="2">
    <source>
        <dbReference type="ARBA" id="ARBA00010792"/>
    </source>
</evidence>
<name>A0ABT9P5I6_9ACTN</name>
<evidence type="ECO:0000256" key="5">
    <source>
        <dbReference type="ARBA" id="ARBA00022989"/>
    </source>
</evidence>
<dbReference type="Pfam" id="PF09335">
    <property type="entry name" value="VTT_dom"/>
    <property type="match status" value="1"/>
</dbReference>
<protein>
    <submittedName>
        <fullName evidence="9">Membrane protein DedA with SNARE-associated domain</fullName>
    </submittedName>
</protein>
<evidence type="ECO:0000256" key="6">
    <source>
        <dbReference type="ARBA" id="ARBA00023136"/>
    </source>
</evidence>
<keyword evidence="3" id="KW-1003">Cell membrane</keyword>
<evidence type="ECO:0000256" key="7">
    <source>
        <dbReference type="SAM" id="Phobius"/>
    </source>
</evidence>
<sequence length="251" mass="26525">MTALALTPTTALPPALLASSRDSSEAEAHTSEMGGLTGWVLDMTAELGAIGVGALSFLEVVFPPIPSEIVLPLAGYQVQVGGLNLVAVFTLATAGSVLGSLVLYWLGAKIGLERAARLAARIPLVDPGDVYASAEWFNKYDSVAVFTGRFVPGVRSLISLPAGAAGMSLWKFTGWTLLGTGIWNAILIGAGMALGTQYEKVEAYAGWLDYILYAAVLGLLAFGIGRRIVQYRRTPSRHGTDPRARQSSERV</sequence>
<gene>
    <name evidence="9" type="ORF">J2S57_003698</name>
</gene>
<dbReference type="InterPro" id="IPR032816">
    <property type="entry name" value="VTT_dom"/>
</dbReference>
<comment type="subcellular location">
    <subcellularLocation>
        <location evidence="1">Cell membrane</location>
        <topology evidence="1">Multi-pass membrane protein</topology>
    </subcellularLocation>
</comment>
<evidence type="ECO:0000256" key="3">
    <source>
        <dbReference type="ARBA" id="ARBA00022475"/>
    </source>
</evidence>
<evidence type="ECO:0000313" key="10">
    <source>
        <dbReference type="Proteomes" id="UP001235712"/>
    </source>
</evidence>
<feature type="transmembrane region" description="Helical" evidence="7">
    <location>
        <begin position="210"/>
        <end position="229"/>
    </location>
</feature>
<dbReference type="RefSeq" id="WP_307244626.1">
    <property type="nucleotide sequence ID" value="NZ_JAUSQZ010000001.1"/>
</dbReference>
<feature type="transmembrane region" description="Helical" evidence="7">
    <location>
        <begin position="85"/>
        <end position="107"/>
    </location>
</feature>
<comment type="similarity">
    <text evidence="2">Belongs to the DedA family.</text>
</comment>
<feature type="domain" description="VTT" evidence="8">
    <location>
        <begin position="65"/>
        <end position="191"/>
    </location>
</feature>
<accession>A0ABT9P5I6</accession>
<evidence type="ECO:0000256" key="4">
    <source>
        <dbReference type="ARBA" id="ARBA00022692"/>
    </source>
</evidence>
<keyword evidence="10" id="KW-1185">Reference proteome</keyword>
<evidence type="ECO:0000256" key="1">
    <source>
        <dbReference type="ARBA" id="ARBA00004651"/>
    </source>
</evidence>
<organism evidence="9 10">
    <name type="scientific">Kineosporia succinea</name>
    <dbReference type="NCBI Taxonomy" id="84632"/>
    <lineage>
        <taxon>Bacteria</taxon>
        <taxon>Bacillati</taxon>
        <taxon>Actinomycetota</taxon>
        <taxon>Actinomycetes</taxon>
        <taxon>Kineosporiales</taxon>
        <taxon>Kineosporiaceae</taxon>
        <taxon>Kineosporia</taxon>
    </lineage>
</organism>
<feature type="transmembrane region" description="Helical" evidence="7">
    <location>
        <begin position="175"/>
        <end position="198"/>
    </location>
</feature>
<reference evidence="9 10" key="1">
    <citation type="submission" date="2023-07" db="EMBL/GenBank/DDBJ databases">
        <title>Sequencing the genomes of 1000 actinobacteria strains.</title>
        <authorList>
            <person name="Klenk H.-P."/>
        </authorList>
    </citation>
    <scope>NUCLEOTIDE SEQUENCE [LARGE SCALE GENOMIC DNA]</scope>
    <source>
        <strain evidence="9 10">DSM 44388</strain>
    </source>
</reference>
<dbReference type="InterPro" id="IPR051311">
    <property type="entry name" value="DedA_domain"/>
</dbReference>
<keyword evidence="5 7" id="KW-1133">Transmembrane helix</keyword>
<comment type="caution">
    <text evidence="9">The sequence shown here is derived from an EMBL/GenBank/DDBJ whole genome shotgun (WGS) entry which is preliminary data.</text>
</comment>
<proteinExistence type="inferred from homology"/>
<dbReference type="PANTHER" id="PTHR42709">
    <property type="entry name" value="ALKALINE PHOSPHATASE LIKE PROTEIN"/>
    <property type="match status" value="1"/>
</dbReference>